<sequence length="365" mass="42504">MSQRSYNNKNLRRRIKKEKKLENSRRNQEATLLKHEIDPLKNTFCSRNSHVFWFLGIVLFLGSVATIVALNYNLEINIFAINKYKNPQSSTNTDKIHSDKDNPEKSHDEKIDKFKRKTEESIPPSELSDNLYKYPQIAGIIQILGNDTEFGCHGTFVDFSPYIQNAVLITAAHCNKNDENSTIHQIYFHDQNQKKTVIKNSDEFYVISHPKFKFDDHEFGYDVSLIIFKNLRVTESARLPEAGEKLPDKFLRFEIIKNGNKYRSRIEEAEVKKINWKDCVKISFEYKKFEQSDRFCADNGAYTPTGNSGAGIFTWNGEHYVIYGVYSEGGTKNHTRPDIYMKMKSLDKMFESFDLNEVGKKLRLK</sequence>
<dbReference type="PANTHER" id="PTHR24260:SF132">
    <property type="entry name" value="PEPTIDASE S1 DOMAIN-CONTAINING PROTEIN"/>
    <property type="match status" value="1"/>
</dbReference>
<dbReference type="GO" id="GO:0004252">
    <property type="term" value="F:serine-type endopeptidase activity"/>
    <property type="evidence" value="ECO:0007669"/>
    <property type="project" value="InterPro"/>
</dbReference>
<dbReference type="InterPro" id="IPR051333">
    <property type="entry name" value="CLIP_Serine_Protease"/>
</dbReference>
<comment type="similarity">
    <text evidence="1">Belongs to the peptidase S1 family. CLIP subfamily.</text>
</comment>
<dbReference type="InterPro" id="IPR018114">
    <property type="entry name" value="TRYPSIN_HIS"/>
</dbReference>
<dbReference type="PANTHER" id="PTHR24260">
    <property type="match status" value="1"/>
</dbReference>
<protein>
    <recommendedName>
        <fullName evidence="4">Peptidase S1 domain-containing protein</fullName>
    </recommendedName>
</protein>
<dbReference type="SUPFAM" id="SSF50494">
    <property type="entry name" value="Trypsin-like serine proteases"/>
    <property type="match status" value="1"/>
</dbReference>
<evidence type="ECO:0000313" key="6">
    <source>
        <dbReference type="Proteomes" id="UP001153620"/>
    </source>
</evidence>
<keyword evidence="3" id="KW-0812">Transmembrane</keyword>
<name>A0A9N9WZX1_9DIPT</name>
<keyword evidence="3" id="KW-1133">Transmembrane helix</keyword>
<evidence type="ECO:0000256" key="2">
    <source>
        <dbReference type="SAM" id="MobiDB-lite"/>
    </source>
</evidence>
<organism evidence="5 6">
    <name type="scientific">Chironomus riparius</name>
    <dbReference type="NCBI Taxonomy" id="315576"/>
    <lineage>
        <taxon>Eukaryota</taxon>
        <taxon>Metazoa</taxon>
        <taxon>Ecdysozoa</taxon>
        <taxon>Arthropoda</taxon>
        <taxon>Hexapoda</taxon>
        <taxon>Insecta</taxon>
        <taxon>Pterygota</taxon>
        <taxon>Neoptera</taxon>
        <taxon>Endopterygota</taxon>
        <taxon>Diptera</taxon>
        <taxon>Nematocera</taxon>
        <taxon>Chironomoidea</taxon>
        <taxon>Chironomidae</taxon>
        <taxon>Chironominae</taxon>
        <taxon>Chironomus</taxon>
    </lineage>
</organism>
<dbReference type="AlphaFoldDB" id="A0A9N9WZX1"/>
<feature type="region of interest" description="Disordered" evidence="2">
    <location>
        <begin position="1"/>
        <end position="27"/>
    </location>
</feature>
<dbReference type="InterPro" id="IPR043504">
    <property type="entry name" value="Peptidase_S1_PA_chymotrypsin"/>
</dbReference>
<dbReference type="InterPro" id="IPR001254">
    <property type="entry name" value="Trypsin_dom"/>
</dbReference>
<evidence type="ECO:0000256" key="3">
    <source>
        <dbReference type="SAM" id="Phobius"/>
    </source>
</evidence>
<evidence type="ECO:0000256" key="1">
    <source>
        <dbReference type="ARBA" id="ARBA00024195"/>
    </source>
</evidence>
<keyword evidence="6" id="KW-1185">Reference proteome</keyword>
<dbReference type="GO" id="GO:0006508">
    <property type="term" value="P:proteolysis"/>
    <property type="evidence" value="ECO:0007669"/>
    <property type="project" value="InterPro"/>
</dbReference>
<dbReference type="Proteomes" id="UP001153620">
    <property type="component" value="Chromosome 4"/>
</dbReference>
<dbReference type="PROSITE" id="PS00134">
    <property type="entry name" value="TRYPSIN_HIS"/>
    <property type="match status" value="1"/>
</dbReference>
<dbReference type="EMBL" id="OU895880">
    <property type="protein sequence ID" value="CAG9810420.1"/>
    <property type="molecule type" value="Genomic_DNA"/>
</dbReference>
<evidence type="ECO:0000259" key="4">
    <source>
        <dbReference type="Pfam" id="PF00089"/>
    </source>
</evidence>
<feature type="compositionally biased region" description="Basic and acidic residues" evidence="2">
    <location>
        <begin position="94"/>
        <end position="120"/>
    </location>
</feature>
<feature type="domain" description="Peptidase S1" evidence="4">
    <location>
        <begin position="163"/>
        <end position="346"/>
    </location>
</feature>
<feature type="transmembrane region" description="Helical" evidence="3">
    <location>
        <begin position="51"/>
        <end position="72"/>
    </location>
</feature>
<reference evidence="5" key="1">
    <citation type="submission" date="2022-01" db="EMBL/GenBank/DDBJ databases">
        <authorList>
            <person name="King R."/>
        </authorList>
    </citation>
    <scope>NUCLEOTIDE SEQUENCE</scope>
</reference>
<dbReference type="InterPro" id="IPR009003">
    <property type="entry name" value="Peptidase_S1_PA"/>
</dbReference>
<proteinExistence type="inferred from homology"/>
<gene>
    <name evidence="5" type="ORF">CHIRRI_LOCUS13233</name>
</gene>
<keyword evidence="3" id="KW-0472">Membrane</keyword>
<feature type="region of interest" description="Disordered" evidence="2">
    <location>
        <begin position="87"/>
        <end position="122"/>
    </location>
</feature>
<dbReference type="Gene3D" id="2.40.10.10">
    <property type="entry name" value="Trypsin-like serine proteases"/>
    <property type="match status" value="1"/>
</dbReference>
<reference evidence="5" key="2">
    <citation type="submission" date="2022-10" db="EMBL/GenBank/DDBJ databases">
        <authorList>
            <consortium name="ENA_rothamsted_submissions"/>
            <consortium name="culmorum"/>
            <person name="King R."/>
        </authorList>
    </citation>
    <scope>NUCLEOTIDE SEQUENCE</scope>
</reference>
<accession>A0A9N9WZX1</accession>
<evidence type="ECO:0000313" key="5">
    <source>
        <dbReference type="EMBL" id="CAG9810420.1"/>
    </source>
</evidence>
<dbReference type="Pfam" id="PF00089">
    <property type="entry name" value="Trypsin"/>
    <property type="match status" value="1"/>
</dbReference>